<name>A0ACC0LH32_RHOML</name>
<accession>A0ACC0LH32</accession>
<comment type="caution">
    <text evidence="1">The sequence shown here is derived from an EMBL/GenBank/DDBJ whole genome shotgun (WGS) entry which is preliminary data.</text>
</comment>
<proteinExistence type="predicted"/>
<sequence length="99" mass="10965">MEKEARVNPNALLEGQAEIWLCIFRVVETMALKGAMELRIAHIIHSHARPITLSQIASDIGSPSLDLSSLARIMKLLVHMKVFDADSKSDCEETLHSIA</sequence>
<organism evidence="1 2">
    <name type="scientific">Rhododendron molle</name>
    <name type="common">Chinese azalea</name>
    <name type="synonym">Azalea mollis</name>
    <dbReference type="NCBI Taxonomy" id="49168"/>
    <lineage>
        <taxon>Eukaryota</taxon>
        <taxon>Viridiplantae</taxon>
        <taxon>Streptophyta</taxon>
        <taxon>Embryophyta</taxon>
        <taxon>Tracheophyta</taxon>
        <taxon>Spermatophyta</taxon>
        <taxon>Magnoliopsida</taxon>
        <taxon>eudicotyledons</taxon>
        <taxon>Gunneridae</taxon>
        <taxon>Pentapetalae</taxon>
        <taxon>asterids</taxon>
        <taxon>Ericales</taxon>
        <taxon>Ericaceae</taxon>
        <taxon>Ericoideae</taxon>
        <taxon>Rhodoreae</taxon>
        <taxon>Rhododendron</taxon>
    </lineage>
</organism>
<evidence type="ECO:0000313" key="1">
    <source>
        <dbReference type="EMBL" id="KAI8528071.1"/>
    </source>
</evidence>
<gene>
    <name evidence="1" type="ORF">RHMOL_Rhmol12G0122700</name>
</gene>
<evidence type="ECO:0000313" key="2">
    <source>
        <dbReference type="Proteomes" id="UP001062846"/>
    </source>
</evidence>
<dbReference type="Proteomes" id="UP001062846">
    <property type="component" value="Chromosome 12"/>
</dbReference>
<dbReference type="EMBL" id="CM046399">
    <property type="protein sequence ID" value="KAI8528071.1"/>
    <property type="molecule type" value="Genomic_DNA"/>
</dbReference>
<protein>
    <submittedName>
        <fullName evidence="1">Uncharacterized protein</fullName>
    </submittedName>
</protein>
<reference evidence="1" key="1">
    <citation type="submission" date="2022-02" db="EMBL/GenBank/DDBJ databases">
        <title>Plant Genome Project.</title>
        <authorList>
            <person name="Zhang R.-G."/>
        </authorList>
    </citation>
    <scope>NUCLEOTIDE SEQUENCE</scope>
    <source>
        <strain evidence="1">AT1</strain>
    </source>
</reference>
<keyword evidence="2" id="KW-1185">Reference proteome</keyword>